<feature type="compositionally biased region" description="Basic and acidic residues" evidence="1">
    <location>
        <begin position="131"/>
        <end position="142"/>
    </location>
</feature>
<name>A0ABX0S9B0_PONBL</name>
<proteinExistence type="predicted"/>
<dbReference type="Proteomes" id="UP001165941">
    <property type="component" value="Unassembled WGS sequence"/>
</dbReference>
<evidence type="ECO:0000313" key="2">
    <source>
        <dbReference type="EMBL" id="NIG59995.1"/>
    </source>
</evidence>
<keyword evidence="3" id="KW-1185">Reference proteome</keyword>
<evidence type="ECO:0000256" key="1">
    <source>
        <dbReference type="SAM" id="MobiDB-lite"/>
    </source>
</evidence>
<feature type="region of interest" description="Disordered" evidence="1">
    <location>
        <begin position="127"/>
        <end position="177"/>
    </location>
</feature>
<evidence type="ECO:0000313" key="3">
    <source>
        <dbReference type="Proteomes" id="UP001165941"/>
    </source>
</evidence>
<gene>
    <name evidence="2" type="ORF">BU61_7464</name>
</gene>
<sequence length="215" mass="22810">MSRRATFFVHYQEKDRAEERLNSEVTEFTFISPKAVSMSDSVGNRKALTFLSVLRPRPVLAGLLVSMKKQQLSSREARRRVGTQLPKVFPLGPLPAALSSPAGCPLSFHGWDLGGALLPGSRCLGGPHDGGMTEDRDSDPDHLGSSTWALPALGACGPPPKVESAKGAPHLPFGEAPGIHTDAAKDVLGEGKKDCGFGKAKIIGTDVKKLDSSND</sequence>
<accession>A0ABX0S9B0</accession>
<comment type="caution">
    <text evidence="2">The sequence shown here is derived from an EMBL/GenBank/DDBJ whole genome shotgun (WGS) entry which is preliminary data.</text>
</comment>
<protein>
    <submittedName>
        <fullName evidence="2">Not available</fullName>
    </submittedName>
</protein>
<organism evidence="2 3">
    <name type="scientific">Pontoporia blainvillei</name>
    <name type="common">Franciscana</name>
    <name type="synonym">Delphinus blainvillei</name>
    <dbReference type="NCBI Taxonomy" id="48723"/>
    <lineage>
        <taxon>Eukaryota</taxon>
        <taxon>Metazoa</taxon>
        <taxon>Chordata</taxon>
        <taxon>Craniata</taxon>
        <taxon>Vertebrata</taxon>
        <taxon>Euteleostomi</taxon>
        <taxon>Mammalia</taxon>
        <taxon>Eutheria</taxon>
        <taxon>Laurasiatheria</taxon>
        <taxon>Artiodactyla</taxon>
        <taxon>Whippomorpha</taxon>
        <taxon>Cetacea</taxon>
        <taxon>Odontoceti</taxon>
        <taxon>Pontoporiidae</taxon>
        <taxon>Pontoporia</taxon>
    </lineage>
</organism>
<reference evidence="2" key="1">
    <citation type="submission" date="2018-05" db="EMBL/GenBank/DDBJ databases">
        <authorList>
            <person name="Pedro S.L.S."/>
            <person name="Freitas R.C."/>
            <person name="Barreto A.S."/>
            <person name="Lima A.O.S."/>
        </authorList>
    </citation>
    <scope>NUCLEOTIDE SEQUENCE</scope>
    <source>
        <strain evidence="2">BP203</strain>
        <tissue evidence="2">Muscle</tissue>
    </source>
</reference>
<dbReference type="EMBL" id="PGGH01145390">
    <property type="protein sequence ID" value="NIG59995.1"/>
    <property type="molecule type" value="Genomic_DNA"/>
</dbReference>